<protein>
    <submittedName>
        <fullName evidence="1">Uncharacterized protein</fullName>
    </submittedName>
</protein>
<reference evidence="1 2" key="1">
    <citation type="submission" date="2020-10" db="EMBL/GenBank/DDBJ databases">
        <title>Connecting structure to function with the recovery of over 1000 high-quality activated sludge metagenome-assembled genomes encoding full-length rRNA genes using long-read sequencing.</title>
        <authorList>
            <person name="Singleton C.M."/>
            <person name="Petriglieri F."/>
            <person name="Kristensen J.M."/>
            <person name="Kirkegaard R.H."/>
            <person name="Michaelsen T.Y."/>
            <person name="Andersen M.H."/>
            <person name="Karst S.M."/>
            <person name="Dueholm M.S."/>
            <person name="Nielsen P.H."/>
            <person name="Albertsen M."/>
        </authorList>
    </citation>
    <scope>NUCLEOTIDE SEQUENCE [LARGE SCALE GENOMIC DNA]</scope>
    <source>
        <strain evidence="1">Ribe_18-Q3-R11-54_BAT3C.373</strain>
    </source>
</reference>
<comment type="caution">
    <text evidence="1">The sequence shown here is derived from an EMBL/GenBank/DDBJ whole genome shotgun (WGS) entry which is preliminary data.</text>
</comment>
<gene>
    <name evidence="1" type="ORF">IPO85_02185</name>
</gene>
<dbReference type="EMBL" id="JADKFW010000004">
    <property type="protein sequence ID" value="MBK9716333.1"/>
    <property type="molecule type" value="Genomic_DNA"/>
</dbReference>
<name>A0A9D7S6W6_9BACT</name>
<dbReference type="AlphaFoldDB" id="A0A9D7S6W6"/>
<evidence type="ECO:0000313" key="1">
    <source>
        <dbReference type="EMBL" id="MBK9716333.1"/>
    </source>
</evidence>
<dbReference type="Proteomes" id="UP000808349">
    <property type="component" value="Unassembled WGS sequence"/>
</dbReference>
<evidence type="ECO:0000313" key="2">
    <source>
        <dbReference type="Proteomes" id="UP000808349"/>
    </source>
</evidence>
<sequence>MYIIAKDYKETNKELTNFIIFFQDKLDYDSRIGYSIQQAIDLDTSKNISILEQKENLIKLQLILVNDLKNIKDKNIAYSPFQFIKYFPKSLCFNFINLNQLNLISENINLISYFNNYKDKITKSNDSIYTMYLARISKNEYQPIFNCHTEYSTQFIINSDTIEASPLGFLKYENKLLKKNKNNVKLKIYNPINNEDIKIFSTIF</sequence>
<organism evidence="1 2">
    <name type="scientific">Candidatus Defluviibacterium haderslevense</name>
    <dbReference type="NCBI Taxonomy" id="2981993"/>
    <lineage>
        <taxon>Bacteria</taxon>
        <taxon>Pseudomonadati</taxon>
        <taxon>Bacteroidota</taxon>
        <taxon>Saprospiria</taxon>
        <taxon>Saprospirales</taxon>
        <taxon>Saprospiraceae</taxon>
        <taxon>Candidatus Defluviibacterium</taxon>
    </lineage>
</organism>
<proteinExistence type="predicted"/>
<accession>A0A9D7S6W6</accession>